<dbReference type="AlphaFoldDB" id="A0A7W9QBQ2"/>
<dbReference type="SUPFAM" id="SSF55729">
    <property type="entry name" value="Acyl-CoA N-acyltransferases (Nat)"/>
    <property type="match status" value="1"/>
</dbReference>
<dbReference type="GO" id="GO:0016747">
    <property type="term" value="F:acyltransferase activity, transferring groups other than amino-acyl groups"/>
    <property type="evidence" value="ECO:0007669"/>
    <property type="project" value="InterPro"/>
</dbReference>
<sequence length="191" mass="20806">MDVQVREMTEDDIDAVATVRVRGWQTAYVGLMPQTYLDAMSVSEDAARRREFFARGLGDVINLVAEGPMAGDRGTGGRSGGGTGGEVVGWACCGPYRDQDLPSGDAEVYALYVLPERIGTGIGRALLAEMLRRLAEREFPRVRLWVVRGNERAERFYARAGFAPDGGEESYDVDGAQVPEVRYALTLPPSA</sequence>
<feature type="domain" description="N-acetyltransferase" evidence="1">
    <location>
        <begin position="3"/>
        <end position="188"/>
    </location>
</feature>
<keyword evidence="3" id="KW-1185">Reference proteome</keyword>
<dbReference type="InterPro" id="IPR000182">
    <property type="entry name" value="GNAT_dom"/>
</dbReference>
<dbReference type="EMBL" id="JACHJL010000007">
    <property type="protein sequence ID" value="MBB5936282.1"/>
    <property type="molecule type" value="Genomic_DNA"/>
</dbReference>
<comment type="caution">
    <text evidence="2">The sequence shown here is derived from an EMBL/GenBank/DDBJ whole genome shotgun (WGS) entry which is preliminary data.</text>
</comment>
<dbReference type="InterPro" id="IPR050276">
    <property type="entry name" value="MshD_Acetyltransferase"/>
</dbReference>
<proteinExistence type="predicted"/>
<evidence type="ECO:0000259" key="1">
    <source>
        <dbReference type="PROSITE" id="PS51186"/>
    </source>
</evidence>
<protein>
    <submittedName>
        <fullName evidence="2">Ribosomal protein S18 acetylase RimI-like enzyme</fullName>
    </submittedName>
</protein>
<evidence type="ECO:0000313" key="2">
    <source>
        <dbReference type="EMBL" id="MBB5936282.1"/>
    </source>
</evidence>
<organism evidence="2 3">
    <name type="scientific">Streptomyces zagrosensis</name>
    <dbReference type="NCBI Taxonomy" id="1042984"/>
    <lineage>
        <taxon>Bacteria</taxon>
        <taxon>Bacillati</taxon>
        <taxon>Actinomycetota</taxon>
        <taxon>Actinomycetes</taxon>
        <taxon>Kitasatosporales</taxon>
        <taxon>Streptomycetaceae</taxon>
        <taxon>Streptomyces</taxon>
    </lineage>
</organism>
<evidence type="ECO:0000313" key="3">
    <source>
        <dbReference type="Proteomes" id="UP000588098"/>
    </source>
</evidence>
<name>A0A7W9QBQ2_9ACTN</name>
<dbReference type="RefSeq" id="WP_246494850.1">
    <property type="nucleotide sequence ID" value="NZ_JACHJL010000007.1"/>
</dbReference>
<accession>A0A7W9QBQ2</accession>
<dbReference type="InterPro" id="IPR016181">
    <property type="entry name" value="Acyl_CoA_acyltransferase"/>
</dbReference>
<dbReference type="Gene3D" id="3.40.630.30">
    <property type="match status" value="1"/>
</dbReference>
<reference evidence="2 3" key="1">
    <citation type="submission" date="2020-08" db="EMBL/GenBank/DDBJ databases">
        <title>Genomic Encyclopedia of Type Strains, Phase III (KMG-III): the genomes of soil and plant-associated and newly described type strains.</title>
        <authorList>
            <person name="Whitman W."/>
        </authorList>
    </citation>
    <scope>NUCLEOTIDE SEQUENCE [LARGE SCALE GENOMIC DNA]</scope>
    <source>
        <strain evidence="2 3">CECT 8305</strain>
    </source>
</reference>
<keyword evidence="2" id="KW-0689">Ribosomal protein</keyword>
<dbReference type="PANTHER" id="PTHR43617:SF2">
    <property type="entry name" value="UPF0039 PROTEIN SLL0451"/>
    <property type="match status" value="1"/>
</dbReference>
<keyword evidence="2" id="KW-0687">Ribonucleoprotein</keyword>
<dbReference type="CDD" id="cd04301">
    <property type="entry name" value="NAT_SF"/>
    <property type="match status" value="1"/>
</dbReference>
<gene>
    <name evidence="2" type="ORF">FHS42_003357</name>
</gene>
<dbReference type="PROSITE" id="PS51186">
    <property type="entry name" value="GNAT"/>
    <property type="match status" value="1"/>
</dbReference>
<dbReference type="GO" id="GO:0005840">
    <property type="term" value="C:ribosome"/>
    <property type="evidence" value="ECO:0007669"/>
    <property type="project" value="UniProtKB-KW"/>
</dbReference>
<dbReference type="Pfam" id="PF00583">
    <property type="entry name" value="Acetyltransf_1"/>
    <property type="match status" value="1"/>
</dbReference>
<dbReference type="Proteomes" id="UP000588098">
    <property type="component" value="Unassembled WGS sequence"/>
</dbReference>
<dbReference type="PANTHER" id="PTHR43617">
    <property type="entry name" value="L-AMINO ACID N-ACETYLTRANSFERASE"/>
    <property type="match status" value="1"/>
</dbReference>